<evidence type="ECO:0000313" key="2">
    <source>
        <dbReference type="EMBL" id="RIB05106.1"/>
    </source>
</evidence>
<dbReference type="Pfam" id="PF12323">
    <property type="entry name" value="HTH_OrfB_IS605"/>
    <property type="match status" value="1"/>
</dbReference>
<dbReference type="OrthoDB" id="2438897at2759"/>
<dbReference type="InterPro" id="IPR021027">
    <property type="entry name" value="Transposase_put_HTH"/>
</dbReference>
<keyword evidence="3" id="KW-1185">Reference proteome</keyword>
<proteinExistence type="predicted"/>
<dbReference type="EMBL" id="QKWP01002048">
    <property type="protein sequence ID" value="RIB05106.1"/>
    <property type="molecule type" value="Genomic_DNA"/>
</dbReference>
<evidence type="ECO:0000313" key="3">
    <source>
        <dbReference type="Proteomes" id="UP000266673"/>
    </source>
</evidence>
<gene>
    <name evidence="2" type="ORF">C2G38_2119179</name>
</gene>
<dbReference type="AlphaFoldDB" id="A0A397UD92"/>
<evidence type="ECO:0000259" key="1">
    <source>
        <dbReference type="Pfam" id="PF12323"/>
    </source>
</evidence>
<accession>A0A397UD92</accession>
<comment type="caution">
    <text evidence="2">The sequence shown here is derived from an EMBL/GenBank/DDBJ whole genome shotgun (WGS) entry which is preliminary data.</text>
</comment>
<sequence>MYPTLEEKETLRKWMGTVRWTYNKALSIMQDDGINDMKITRRYYLNDECFMNNEISWVKQTLREIRSQVLDN</sequence>
<dbReference type="Proteomes" id="UP000266673">
    <property type="component" value="Unassembled WGS sequence"/>
</dbReference>
<organism evidence="2 3">
    <name type="scientific">Gigaspora rosea</name>
    <dbReference type="NCBI Taxonomy" id="44941"/>
    <lineage>
        <taxon>Eukaryota</taxon>
        <taxon>Fungi</taxon>
        <taxon>Fungi incertae sedis</taxon>
        <taxon>Mucoromycota</taxon>
        <taxon>Glomeromycotina</taxon>
        <taxon>Glomeromycetes</taxon>
        <taxon>Diversisporales</taxon>
        <taxon>Gigasporaceae</taxon>
        <taxon>Gigaspora</taxon>
    </lineage>
</organism>
<feature type="domain" description="Transposase putative helix-turn-helix" evidence="1">
    <location>
        <begin position="2"/>
        <end position="31"/>
    </location>
</feature>
<reference evidence="2 3" key="1">
    <citation type="submission" date="2018-06" db="EMBL/GenBank/DDBJ databases">
        <title>Comparative genomics reveals the genomic features of Rhizophagus irregularis, R. cerebriforme, R. diaphanum and Gigaspora rosea, and their symbiotic lifestyle signature.</title>
        <authorList>
            <person name="Morin E."/>
            <person name="San Clemente H."/>
            <person name="Chen E.C.H."/>
            <person name="De La Providencia I."/>
            <person name="Hainaut M."/>
            <person name="Kuo A."/>
            <person name="Kohler A."/>
            <person name="Murat C."/>
            <person name="Tang N."/>
            <person name="Roy S."/>
            <person name="Loubradou J."/>
            <person name="Henrissat B."/>
            <person name="Grigoriev I.V."/>
            <person name="Corradi N."/>
            <person name="Roux C."/>
            <person name="Martin F.M."/>
        </authorList>
    </citation>
    <scope>NUCLEOTIDE SEQUENCE [LARGE SCALE GENOMIC DNA]</scope>
    <source>
        <strain evidence="2 3">DAOM 194757</strain>
    </source>
</reference>
<protein>
    <recommendedName>
        <fullName evidence="1">Transposase putative helix-turn-helix domain-containing protein</fullName>
    </recommendedName>
</protein>
<name>A0A397UD92_9GLOM</name>